<reference evidence="9" key="1">
    <citation type="submission" date="2018-08" db="EMBL/GenBank/DDBJ databases">
        <authorList>
            <person name="Cornetti L."/>
        </authorList>
    </citation>
    <scope>NUCLEOTIDE SEQUENCE</scope>
    <source>
        <strain evidence="9">FI-BAL1-1</strain>
    </source>
</reference>
<comment type="subcellular location">
    <subcellularLocation>
        <location evidence="2">Cytoplasm</location>
    </subcellularLocation>
    <subcellularLocation>
        <location evidence="1">Endomembrane system</location>
        <topology evidence="1">Peripheral membrane protein</topology>
    </subcellularLocation>
</comment>
<evidence type="ECO:0000313" key="9">
    <source>
        <dbReference type="EMBL" id="SVE69740.1"/>
    </source>
</evidence>
<dbReference type="PANTHER" id="PTHR23157:SF25">
    <property type="entry name" value="GRIP AND COILED-COIL DOMAIN-CONTAINING PROTEIN 1"/>
    <property type="match status" value="1"/>
</dbReference>
<dbReference type="Pfam" id="PF01465">
    <property type="entry name" value="GRIP"/>
    <property type="match status" value="1"/>
</dbReference>
<feature type="compositionally biased region" description="Low complexity" evidence="7">
    <location>
        <begin position="27"/>
        <end position="36"/>
    </location>
</feature>
<accession>A0A4Y7LLJ7</accession>
<feature type="coiled-coil region" evidence="6">
    <location>
        <begin position="361"/>
        <end position="420"/>
    </location>
</feature>
<dbReference type="AlphaFoldDB" id="A0A4Y7LLJ7"/>
<evidence type="ECO:0000259" key="8">
    <source>
        <dbReference type="PROSITE" id="PS50913"/>
    </source>
</evidence>
<feature type="coiled-coil region" evidence="6">
    <location>
        <begin position="447"/>
        <end position="474"/>
    </location>
</feature>
<evidence type="ECO:0000256" key="1">
    <source>
        <dbReference type="ARBA" id="ARBA00004184"/>
    </source>
</evidence>
<keyword evidence="3" id="KW-0963">Cytoplasm</keyword>
<evidence type="ECO:0000256" key="4">
    <source>
        <dbReference type="ARBA" id="ARBA00023054"/>
    </source>
</evidence>
<dbReference type="PROSITE" id="PS50913">
    <property type="entry name" value="GRIP"/>
    <property type="match status" value="1"/>
</dbReference>
<organism evidence="9">
    <name type="scientific">Eubosmina coregoni</name>
    <dbReference type="NCBI Taxonomy" id="186181"/>
    <lineage>
        <taxon>Eukaryota</taxon>
        <taxon>Metazoa</taxon>
        <taxon>Ecdysozoa</taxon>
        <taxon>Arthropoda</taxon>
        <taxon>Crustacea</taxon>
        <taxon>Branchiopoda</taxon>
        <taxon>Diplostraca</taxon>
        <taxon>Cladocera</taxon>
        <taxon>Anomopoda</taxon>
        <taxon>Bosminidae</taxon>
        <taxon>Eubosmina</taxon>
    </lineage>
</organism>
<dbReference type="GO" id="GO:0005794">
    <property type="term" value="C:Golgi apparatus"/>
    <property type="evidence" value="ECO:0007669"/>
    <property type="project" value="TreeGrafter"/>
</dbReference>
<dbReference type="EMBL" id="LR000121">
    <property type="protein sequence ID" value="SVE69740.1"/>
    <property type="molecule type" value="mRNA"/>
</dbReference>
<evidence type="ECO:0000256" key="5">
    <source>
        <dbReference type="ARBA" id="ARBA00023136"/>
    </source>
</evidence>
<dbReference type="InterPro" id="IPR051952">
    <property type="entry name" value="Golgi-autophagy_related"/>
</dbReference>
<feature type="domain" description="GRIP" evidence="8">
    <location>
        <begin position="593"/>
        <end position="643"/>
    </location>
</feature>
<keyword evidence="4 6" id="KW-0175">Coiled coil</keyword>
<evidence type="ECO:0000256" key="2">
    <source>
        <dbReference type="ARBA" id="ARBA00004496"/>
    </source>
</evidence>
<feature type="compositionally biased region" description="Polar residues" evidence="7">
    <location>
        <begin position="48"/>
        <end position="60"/>
    </location>
</feature>
<feature type="coiled-coil region" evidence="6">
    <location>
        <begin position="68"/>
        <end position="134"/>
    </location>
</feature>
<evidence type="ECO:0000256" key="7">
    <source>
        <dbReference type="SAM" id="MobiDB-lite"/>
    </source>
</evidence>
<dbReference type="SMART" id="SM00755">
    <property type="entry name" value="Grip"/>
    <property type="match status" value="1"/>
</dbReference>
<feature type="region of interest" description="Disordered" evidence="7">
    <location>
        <begin position="27"/>
        <end position="65"/>
    </location>
</feature>
<evidence type="ECO:0000256" key="3">
    <source>
        <dbReference type="ARBA" id="ARBA00022490"/>
    </source>
</evidence>
<feature type="coiled-coil region" evidence="6">
    <location>
        <begin position="540"/>
        <end position="599"/>
    </location>
</feature>
<protein>
    <submittedName>
        <fullName evidence="9">EOG090X04IO</fullName>
    </submittedName>
</protein>
<dbReference type="Gene3D" id="1.10.220.60">
    <property type="entry name" value="GRIP domain"/>
    <property type="match status" value="1"/>
</dbReference>
<feature type="coiled-coil region" evidence="6">
    <location>
        <begin position="171"/>
        <end position="276"/>
    </location>
</feature>
<dbReference type="FunFam" id="1.10.220.60:FF:000008">
    <property type="entry name" value="GRIP domain containing protein"/>
    <property type="match status" value="1"/>
</dbReference>
<name>A0A4Y7LLJ7_9CRUS</name>
<dbReference type="PANTHER" id="PTHR23157">
    <property type="entry name" value="GRIP AND COILED-COIL DOMAIN-CONTAINING PROTEIN 1"/>
    <property type="match status" value="1"/>
</dbReference>
<evidence type="ECO:0000256" key="6">
    <source>
        <dbReference type="SAM" id="Coils"/>
    </source>
</evidence>
<gene>
    <name evidence="9" type="primary">EOG090X04IO</name>
</gene>
<sequence length="659" mass="75298">MNQLNVVQAYKGIQKEKEALEASLSVLTASTSAPTSDNIPYEEDEINNDSTISEGSSNPSALPLSSEKSKLNLQTKEQQEVIKQLKAQLSTLSTSLSTISAEKSRIEAHFQQDRRRLLQEKDDLEKSLAAACSQAESATQSLKQQLSEVKSSLTSEKTERSRESANNQVILRELQKTIADERQKREAVEMEIRDLSNELEATKIKLRASEQKLDQPSPHLVQLQNEMADLKIQHRLAIQQEQRNASEAKEAARLLDEAHEKRVASLEARLAEFSERIGAYDRLRQQDLSTVAKLKEQLNSIQYDSKPLSNEQEEEYDVEKIVDKMRSLKARLLEVGRGTTTVNNLATLLELDLVNPSSMDHEACQSELQQLKQELDWYKQKEQRSGRKEVVRSGPTEDEINQLRVQIQFLRSELEHGEEEHRESLKAVQDSWMKERLSWKDELAQVERAGRNRLADLELQMQKQRERSLTLLQEKDEELNSLREWLNMKNATPMSSAMSISKDTGADGGEEWPESLYQLGSMTLGASASGGQILHYVEELARKEVEIQGLRKSRNQLESTVRDMQMCAVTMEHKMAEQKQHLNEELARLERNQNREGANLEYLKNVLLEFFLRSDPSSQAHMFNAIAACLHFSPREIQRVRHQHPKWKLNPVASPPPHS</sequence>
<dbReference type="InterPro" id="IPR000237">
    <property type="entry name" value="GRIP_dom"/>
</dbReference>
<proteinExistence type="evidence at transcript level"/>
<keyword evidence="5" id="KW-0472">Membrane</keyword>